<keyword evidence="7 10" id="KW-0560">Oxidoreductase</keyword>
<dbReference type="SUPFAM" id="SSF102114">
    <property type="entry name" value="Radical SAM enzymes"/>
    <property type="match status" value="1"/>
</dbReference>
<name>A0A414FTW7_9ACTN</name>
<keyword evidence="13" id="KW-0456">Lyase</keyword>
<evidence type="ECO:0000313" key="14">
    <source>
        <dbReference type="EMBL" id="VWM01570.1"/>
    </source>
</evidence>
<dbReference type="NCBIfam" id="TIGR02493">
    <property type="entry name" value="PFLA"/>
    <property type="match status" value="1"/>
</dbReference>
<dbReference type="InterPro" id="IPR001989">
    <property type="entry name" value="Radical_activat_CS"/>
</dbReference>
<comment type="cofactor">
    <cofactor evidence="10">
        <name>[4Fe-4S] cluster</name>
        <dbReference type="ChEBI" id="CHEBI:49883"/>
    </cofactor>
    <text evidence="10">Binds 1 [4Fe-4S] cluster. The cluster is coordinated with 3 cysteines and an exchangeable S-adenosyl-L-methionine.</text>
</comment>
<dbReference type="OrthoDB" id="9782387at2"/>
<dbReference type="PANTHER" id="PTHR30352">
    <property type="entry name" value="PYRUVATE FORMATE-LYASE-ACTIVATING ENZYME"/>
    <property type="match status" value="1"/>
</dbReference>
<dbReference type="Proteomes" id="UP000286050">
    <property type="component" value="Unassembled WGS sequence"/>
</dbReference>
<evidence type="ECO:0000256" key="5">
    <source>
        <dbReference type="ARBA" id="ARBA00022691"/>
    </source>
</evidence>
<protein>
    <recommendedName>
        <fullName evidence="3 10">Pyruvate formate-lyase-activating enzyme</fullName>
        <ecNumber evidence="10">1.97.1.4</ecNumber>
    </recommendedName>
</protein>
<dbReference type="Pfam" id="PF04055">
    <property type="entry name" value="Radical_SAM"/>
    <property type="match status" value="1"/>
</dbReference>
<dbReference type="InterPro" id="IPR012838">
    <property type="entry name" value="PFL1_activating"/>
</dbReference>
<dbReference type="GO" id="GO:0051539">
    <property type="term" value="F:4 iron, 4 sulfur cluster binding"/>
    <property type="evidence" value="ECO:0007669"/>
    <property type="project" value="UniProtKB-UniRule"/>
</dbReference>
<comment type="function">
    <text evidence="1 10">Activation of pyruvate formate-lyase under anaerobic conditions by generation of an organic free radical, using S-adenosylmethionine and reduced flavodoxin as cosubstrates to produce 5'-deoxy-adenosine.</text>
</comment>
<dbReference type="SFLD" id="SFLDS00029">
    <property type="entry name" value="Radical_SAM"/>
    <property type="match status" value="1"/>
</dbReference>
<evidence type="ECO:0000259" key="11">
    <source>
        <dbReference type="PROSITE" id="PS51918"/>
    </source>
</evidence>
<dbReference type="GeneID" id="77466322"/>
<gene>
    <name evidence="13" type="primary">pflA</name>
    <name evidence="13" type="ORF">DW787_07865</name>
    <name evidence="14" type="ORF">JKKLCJKK_01330</name>
    <name evidence="12" type="ORF">KHY67_03495</name>
</gene>
<dbReference type="CDD" id="cd01335">
    <property type="entry name" value="Radical_SAM"/>
    <property type="match status" value="1"/>
</dbReference>
<evidence type="ECO:0000313" key="16">
    <source>
        <dbReference type="Proteomes" id="UP000405524"/>
    </source>
</evidence>
<dbReference type="InterPro" id="IPR007197">
    <property type="entry name" value="rSAM"/>
</dbReference>
<evidence type="ECO:0000256" key="2">
    <source>
        <dbReference type="ARBA" id="ARBA00009777"/>
    </source>
</evidence>
<comment type="subcellular location">
    <subcellularLocation>
        <location evidence="10">Cytoplasm</location>
    </subcellularLocation>
</comment>
<reference evidence="14 16" key="2">
    <citation type="submission" date="2019-10" db="EMBL/GenBank/DDBJ databases">
        <authorList>
            <person name="Wolf R A."/>
        </authorList>
    </citation>
    <scope>NUCLEOTIDE SEQUENCE [LARGE SCALE GENOMIC DNA]</scope>
    <source>
        <strain evidence="14">Collinsella_intestinalis_DSM_13632</strain>
    </source>
</reference>
<comment type="catalytic activity">
    <reaction evidence="10">
        <text>glycyl-[formate C-acetyltransferase] + reduced [flavodoxin] + S-adenosyl-L-methionine = glycin-2-yl radical-[formate C-acetyltransferase] + semiquinone [flavodoxin] + 5'-deoxyadenosine + L-methionine + H(+)</text>
        <dbReference type="Rhea" id="RHEA:19225"/>
        <dbReference type="Rhea" id="RHEA-COMP:10622"/>
        <dbReference type="Rhea" id="RHEA-COMP:12190"/>
        <dbReference type="Rhea" id="RHEA-COMP:12191"/>
        <dbReference type="Rhea" id="RHEA-COMP:14480"/>
        <dbReference type="ChEBI" id="CHEBI:15378"/>
        <dbReference type="ChEBI" id="CHEBI:17319"/>
        <dbReference type="ChEBI" id="CHEBI:29947"/>
        <dbReference type="ChEBI" id="CHEBI:32722"/>
        <dbReference type="ChEBI" id="CHEBI:57618"/>
        <dbReference type="ChEBI" id="CHEBI:57844"/>
        <dbReference type="ChEBI" id="CHEBI:59789"/>
        <dbReference type="ChEBI" id="CHEBI:140311"/>
        <dbReference type="EC" id="1.97.1.4"/>
    </reaction>
</comment>
<evidence type="ECO:0000256" key="8">
    <source>
        <dbReference type="ARBA" id="ARBA00023004"/>
    </source>
</evidence>
<dbReference type="EC" id="1.97.1.4" evidence="10"/>
<dbReference type="GO" id="GO:0005737">
    <property type="term" value="C:cytoplasm"/>
    <property type="evidence" value="ECO:0007669"/>
    <property type="project" value="UniProtKB-SubCell"/>
</dbReference>
<keyword evidence="10" id="KW-0963">Cytoplasm</keyword>
<evidence type="ECO:0000256" key="9">
    <source>
        <dbReference type="ARBA" id="ARBA00023014"/>
    </source>
</evidence>
<dbReference type="GO" id="GO:0016829">
    <property type="term" value="F:lyase activity"/>
    <property type="evidence" value="ECO:0007669"/>
    <property type="project" value="UniProtKB-KW"/>
</dbReference>
<dbReference type="SFLD" id="SFLDG01066">
    <property type="entry name" value="organic_radical-activating_enz"/>
    <property type="match status" value="1"/>
</dbReference>
<evidence type="ECO:0000256" key="10">
    <source>
        <dbReference type="RuleBase" id="RU362053"/>
    </source>
</evidence>
<dbReference type="AlphaFoldDB" id="A0A414FTW7"/>
<dbReference type="PROSITE" id="PS51918">
    <property type="entry name" value="RADICAL_SAM"/>
    <property type="match status" value="1"/>
</dbReference>
<dbReference type="GO" id="GO:0046872">
    <property type="term" value="F:metal ion binding"/>
    <property type="evidence" value="ECO:0007669"/>
    <property type="project" value="UniProtKB-UniRule"/>
</dbReference>
<proteinExistence type="inferred from homology"/>
<evidence type="ECO:0000256" key="1">
    <source>
        <dbReference type="ARBA" id="ARBA00003141"/>
    </source>
</evidence>
<evidence type="ECO:0000313" key="12">
    <source>
        <dbReference type="EMBL" id="MBS5146749.1"/>
    </source>
</evidence>
<dbReference type="EMBL" id="QSJI01000011">
    <property type="protein sequence ID" value="RHD54297.1"/>
    <property type="molecule type" value="Genomic_DNA"/>
</dbReference>
<dbReference type="PANTHER" id="PTHR30352:SF5">
    <property type="entry name" value="PYRUVATE FORMATE-LYASE 1-ACTIVATING ENZYME"/>
    <property type="match status" value="1"/>
</dbReference>
<dbReference type="EMBL" id="JAGZJA010000003">
    <property type="protein sequence ID" value="MBS5146749.1"/>
    <property type="molecule type" value="Genomic_DNA"/>
</dbReference>
<keyword evidence="13" id="KW-0670">Pyruvate</keyword>
<evidence type="ECO:0000256" key="3">
    <source>
        <dbReference type="ARBA" id="ARBA00021356"/>
    </source>
</evidence>
<evidence type="ECO:0000313" key="13">
    <source>
        <dbReference type="EMBL" id="RHD54297.1"/>
    </source>
</evidence>
<dbReference type="GO" id="GO:0043365">
    <property type="term" value="F:[formate-C-acetyltransferase]-activating enzyme activity"/>
    <property type="evidence" value="ECO:0007669"/>
    <property type="project" value="UniProtKB-UniRule"/>
</dbReference>
<evidence type="ECO:0000256" key="6">
    <source>
        <dbReference type="ARBA" id="ARBA00022723"/>
    </source>
</evidence>
<keyword evidence="5 10" id="KW-0949">S-adenosyl-L-methionine</keyword>
<dbReference type="Proteomes" id="UP000405524">
    <property type="component" value="Unassembled WGS sequence"/>
</dbReference>
<dbReference type="RefSeq" id="WP_118272365.1">
    <property type="nucleotide sequence ID" value="NZ_CABWIC010000030.1"/>
</dbReference>
<dbReference type="Proteomes" id="UP000738879">
    <property type="component" value="Unassembled WGS sequence"/>
</dbReference>
<reference evidence="12" key="3">
    <citation type="submission" date="2021-02" db="EMBL/GenBank/DDBJ databases">
        <title>Infant gut strain persistence is associated with maternal origin, phylogeny, and functional potential including surface adhesion and iron acquisition.</title>
        <authorList>
            <person name="Lou Y.C."/>
        </authorList>
    </citation>
    <scope>NUCLEOTIDE SEQUENCE</scope>
    <source>
        <strain evidence="12">L3_128_245G1_dasL3_128_245G1_concoct_49</strain>
    </source>
</reference>
<dbReference type="PROSITE" id="PS01087">
    <property type="entry name" value="RADICAL_ACTIVATING"/>
    <property type="match status" value="1"/>
</dbReference>
<comment type="similarity">
    <text evidence="2 10">Belongs to the organic radical-activating enzymes family.</text>
</comment>
<evidence type="ECO:0000256" key="7">
    <source>
        <dbReference type="ARBA" id="ARBA00023002"/>
    </source>
</evidence>
<reference evidence="13 15" key="1">
    <citation type="submission" date="2018-08" db="EMBL/GenBank/DDBJ databases">
        <title>A genome reference for cultivated species of the human gut microbiota.</title>
        <authorList>
            <person name="Zou Y."/>
            <person name="Xue W."/>
            <person name="Luo G."/>
        </authorList>
    </citation>
    <scope>NUCLEOTIDE SEQUENCE [LARGE SCALE GENOMIC DNA]</scope>
    <source>
        <strain evidence="13 15">AM30-5LB</strain>
    </source>
</reference>
<dbReference type="InterPro" id="IPR034457">
    <property type="entry name" value="Organic_radical-activating"/>
</dbReference>
<keyword evidence="6 10" id="KW-0479">Metal-binding</keyword>
<evidence type="ECO:0000313" key="15">
    <source>
        <dbReference type="Proteomes" id="UP000286050"/>
    </source>
</evidence>
<dbReference type="EMBL" id="CABWIC010000030">
    <property type="protein sequence ID" value="VWM01570.1"/>
    <property type="molecule type" value="Genomic_DNA"/>
</dbReference>
<sequence>MARVQLDEDRDVESRYALGRIHSIESMGTVDGPGVRFVVFTQGCPMRCAYCHNPDTWTVGEGAGTCVSVERLLGEYESNRPFYRTGGLTVTGGEPLLQPEFVGDLFAAAHAAPAGRIHTCLDSCGYAYNPKKPERFEKLLSETDMVLLDIKHSDPVGHKALTGCEPDRIIAFGDELARRKIKVVIRHVVVPGITDTEEECEALGRLIAPWHNVVGLEMLPYHTMGIVKYEQLGLEYPLKGVPAMDKGRMPALREAVMRGLRAGRAAEHNCQG</sequence>
<evidence type="ECO:0000256" key="4">
    <source>
        <dbReference type="ARBA" id="ARBA00022485"/>
    </source>
</evidence>
<keyword evidence="8 10" id="KW-0408">Iron</keyword>
<organism evidence="13 15">
    <name type="scientific">Collinsella intestinalis</name>
    <dbReference type="NCBI Taxonomy" id="147207"/>
    <lineage>
        <taxon>Bacteria</taxon>
        <taxon>Bacillati</taxon>
        <taxon>Actinomycetota</taxon>
        <taxon>Coriobacteriia</taxon>
        <taxon>Coriobacteriales</taxon>
        <taxon>Coriobacteriaceae</taxon>
        <taxon>Collinsella</taxon>
    </lineage>
</organism>
<accession>A0A414FTW7</accession>
<keyword evidence="4 10" id="KW-0004">4Fe-4S</keyword>
<keyword evidence="9 10" id="KW-0411">Iron-sulfur</keyword>
<dbReference type="InterPro" id="IPR013785">
    <property type="entry name" value="Aldolase_TIM"/>
</dbReference>
<feature type="domain" description="Radical SAM core" evidence="11">
    <location>
        <begin position="30"/>
        <end position="261"/>
    </location>
</feature>
<dbReference type="Gene3D" id="3.20.20.70">
    <property type="entry name" value="Aldolase class I"/>
    <property type="match status" value="1"/>
</dbReference>
<dbReference type="InterPro" id="IPR058240">
    <property type="entry name" value="rSAM_sf"/>
</dbReference>